<keyword evidence="1" id="KW-0540">Nuclease</keyword>
<dbReference type="PANTHER" id="PTHR32305">
    <property type="match status" value="1"/>
</dbReference>
<sequence>MTIRRFFAILSPGFHNRRLEKTENGDTVSYLYDGGVSVQEYDAEGSLKTYLVRAGGYGGGIGDVVYTENADGTGREYFLYNATGTTSALTDDDGAVTSTSCYTAWGIETATVGTSENVRKFSTKERSELLGIDYFGFRCYDPDLGRFLTRDPSGYPDGPNNYLYCMNSPVNKIDPLGLDSLAVIEHIFMIYGAQKVREVSDSTSNPLIGGITDFMHSNLVNSLEMSKPVPLKVIDAAISAKQHYDIAEATGGDSACSNVLYATGMVTNEQLPIFKGFVEAYDGKSYSSGDFNRNLQPLERAGRASEGLAAAASTAATSIGVTRGIVGNRSNPVGEQSKTAVESTKSTIKSESIPEKARWVAEYVKENNGKPPEGYVGGRTFKNKEGKLPQGNYREYDVDARPLKDSGKTRNKERIVIDQDNGTVWYTDDHYDTFKKQEK</sequence>
<protein>
    <recommendedName>
        <fullName evidence="6">RHS repeat-associated protein</fullName>
    </recommendedName>
</protein>
<dbReference type="InterPro" id="IPR000026">
    <property type="entry name" value="N1-like"/>
</dbReference>
<dbReference type="GO" id="GO:0003723">
    <property type="term" value="F:RNA binding"/>
    <property type="evidence" value="ECO:0007669"/>
    <property type="project" value="InterPro"/>
</dbReference>
<feature type="region of interest" description="Disordered" evidence="3">
    <location>
        <begin position="374"/>
        <end position="413"/>
    </location>
</feature>
<dbReference type="InterPro" id="IPR022385">
    <property type="entry name" value="Rhs_assc_core"/>
</dbReference>
<dbReference type="InterPro" id="IPR016191">
    <property type="entry name" value="Ribonuclease/ribotoxin"/>
</dbReference>
<dbReference type="EMBL" id="VUNS01000062">
    <property type="protein sequence ID" value="MST99809.1"/>
    <property type="molecule type" value="Genomic_DNA"/>
</dbReference>
<evidence type="ECO:0000256" key="1">
    <source>
        <dbReference type="ARBA" id="ARBA00022722"/>
    </source>
</evidence>
<comment type="caution">
    <text evidence="4">The sequence shown here is derived from an EMBL/GenBank/DDBJ whole genome shotgun (WGS) entry which is preliminary data.</text>
</comment>
<keyword evidence="2" id="KW-0378">Hydrolase</keyword>
<evidence type="ECO:0000313" key="5">
    <source>
        <dbReference type="Proteomes" id="UP000435649"/>
    </source>
</evidence>
<accession>A0A844GC93</accession>
<evidence type="ECO:0000256" key="3">
    <source>
        <dbReference type="SAM" id="MobiDB-lite"/>
    </source>
</evidence>
<dbReference type="GO" id="GO:0016787">
    <property type="term" value="F:hydrolase activity"/>
    <property type="evidence" value="ECO:0007669"/>
    <property type="project" value="UniProtKB-KW"/>
</dbReference>
<evidence type="ECO:0000313" key="4">
    <source>
        <dbReference type="EMBL" id="MST99809.1"/>
    </source>
</evidence>
<dbReference type="Pfam" id="PF00545">
    <property type="entry name" value="Ribonuclease"/>
    <property type="match status" value="1"/>
</dbReference>
<dbReference type="GO" id="GO:0004521">
    <property type="term" value="F:RNA endonuclease activity"/>
    <property type="evidence" value="ECO:0007669"/>
    <property type="project" value="InterPro"/>
</dbReference>
<dbReference type="PANTHER" id="PTHR32305:SF15">
    <property type="entry name" value="PROTEIN RHSA-RELATED"/>
    <property type="match status" value="1"/>
</dbReference>
<dbReference type="Gene3D" id="2.180.10.10">
    <property type="entry name" value="RHS repeat-associated core"/>
    <property type="match status" value="1"/>
</dbReference>
<proteinExistence type="predicted"/>
<feature type="compositionally biased region" description="Basic and acidic residues" evidence="3">
    <location>
        <begin position="394"/>
        <end position="413"/>
    </location>
</feature>
<evidence type="ECO:0008006" key="6">
    <source>
        <dbReference type="Google" id="ProtNLM"/>
    </source>
</evidence>
<keyword evidence="5" id="KW-1185">Reference proteome</keyword>
<organism evidence="4 5">
    <name type="scientific">Victivallis lenta</name>
    <dbReference type="NCBI Taxonomy" id="2606640"/>
    <lineage>
        <taxon>Bacteria</taxon>
        <taxon>Pseudomonadati</taxon>
        <taxon>Lentisphaerota</taxon>
        <taxon>Lentisphaeria</taxon>
        <taxon>Victivallales</taxon>
        <taxon>Victivallaceae</taxon>
        <taxon>Victivallis</taxon>
    </lineage>
</organism>
<reference evidence="4 5" key="1">
    <citation type="submission" date="2019-08" db="EMBL/GenBank/DDBJ databases">
        <title>In-depth cultivation of the pig gut microbiome towards novel bacterial diversity and tailored functional studies.</title>
        <authorList>
            <person name="Wylensek D."/>
            <person name="Hitch T.C.A."/>
            <person name="Clavel T."/>
        </authorList>
    </citation>
    <scope>NUCLEOTIDE SEQUENCE [LARGE SCALE GENOMIC DNA]</scope>
    <source>
        <strain evidence="4 5">BBE-744-WT-12</strain>
    </source>
</reference>
<evidence type="ECO:0000256" key="2">
    <source>
        <dbReference type="ARBA" id="ARBA00022801"/>
    </source>
</evidence>
<dbReference type="Gene3D" id="3.10.450.30">
    <property type="entry name" value="Microbial ribonucleases"/>
    <property type="match status" value="1"/>
</dbReference>
<dbReference type="Proteomes" id="UP000435649">
    <property type="component" value="Unassembled WGS sequence"/>
</dbReference>
<gene>
    <name evidence="4" type="ORF">FYJ85_22530</name>
</gene>
<name>A0A844GC93_9BACT</name>
<dbReference type="NCBIfam" id="TIGR03696">
    <property type="entry name" value="Rhs_assc_core"/>
    <property type="match status" value="1"/>
</dbReference>
<dbReference type="InterPro" id="IPR050708">
    <property type="entry name" value="T6SS_VgrG/RHS"/>
</dbReference>
<dbReference type="AlphaFoldDB" id="A0A844GC93"/>
<dbReference type="SUPFAM" id="SSF53933">
    <property type="entry name" value="Microbial ribonucleases"/>
    <property type="match status" value="1"/>
</dbReference>